<dbReference type="Proteomes" id="UP000289546">
    <property type="component" value="Unassembled WGS sequence"/>
</dbReference>
<keyword evidence="1" id="KW-0812">Transmembrane</keyword>
<name>A0A4Q0S6Y6_9BRAD</name>
<dbReference type="AlphaFoldDB" id="A0A4Q0S6Y6"/>
<accession>A0A4Q0S6Y6</accession>
<evidence type="ECO:0000256" key="1">
    <source>
        <dbReference type="SAM" id="Phobius"/>
    </source>
</evidence>
<reference evidence="2 3" key="1">
    <citation type="submission" date="2015-04" db="EMBL/GenBank/DDBJ databases">
        <title>Comparative genomics of rhizobia nodulating Arachis hypogaea in China.</title>
        <authorList>
            <person name="Li Y."/>
        </authorList>
    </citation>
    <scope>NUCLEOTIDE SEQUENCE [LARGE SCALE GENOMIC DNA]</scope>
    <source>
        <strain evidence="2 3">CCBAU 51757</strain>
    </source>
</reference>
<gene>
    <name evidence="2" type="ORF">XH99_12630</name>
</gene>
<keyword evidence="1" id="KW-0472">Membrane</keyword>
<keyword evidence="3" id="KW-1185">Reference proteome</keyword>
<proteinExistence type="predicted"/>
<sequence length="65" mass="6954">MVQDRLNGEVERTTAWADLPAGNQGPPRSVRSAYSTLTFVVALGGFAIAIWVLGKLWQILLALGG</sequence>
<dbReference type="EMBL" id="LBJQ01000068">
    <property type="protein sequence ID" value="RXH30050.1"/>
    <property type="molecule type" value="Genomic_DNA"/>
</dbReference>
<feature type="transmembrane region" description="Helical" evidence="1">
    <location>
        <begin position="33"/>
        <end position="53"/>
    </location>
</feature>
<protein>
    <submittedName>
        <fullName evidence="2">Uncharacterized protein</fullName>
    </submittedName>
</protein>
<evidence type="ECO:0000313" key="3">
    <source>
        <dbReference type="Proteomes" id="UP000289546"/>
    </source>
</evidence>
<comment type="caution">
    <text evidence="2">The sequence shown here is derived from an EMBL/GenBank/DDBJ whole genome shotgun (WGS) entry which is preliminary data.</text>
</comment>
<organism evidence="2 3">
    <name type="scientific">Bradyrhizobium nanningense</name>
    <dbReference type="NCBI Taxonomy" id="1325118"/>
    <lineage>
        <taxon>Bacteria</taxon>
        <taxon>Pseudomonadati</taxon>
        <taxon>Pseudomonadota</taxon>
        <taxon>Alphaproteobacteria</taxon>
        <taxon>Hyphomicrobiales</taxon>
        <taxon>Nitrobacteraceae</taxon>
        <taxon>Bradyrhizobium</taxon>
    </lineage>
</organism>
<evidence type="ECO:0000313" key="2">
    <source>
        <dbReference type="EMBL" id="RXH30050.1"/>
    </source>
</evidence>
<keyword evidence="1" id="KW-1133">Transmembrane helix</keyword>